<keyword evidence="3 12" id="KW-0813">Transport</keyword>
<evidence type="ECO:0000313" key="15">
    <source>
        <dbReference type="Proteomes" id="UP001497382"/>
    </source>
</evidence>
<evidence type="ECO:0000256" key="2">
    <source>
        <dbReference type="ARBA" id="ARBA00007193"/>
    </source>
</evidence>
<keyword evidence="7" id="KW-0915">Sodium</keyword>
<keyword evidence="5 12" id="KW-0812">Transmembrane</keyword>
<feature type="transmembrane region" description="Helical" evidence="13">
    <location>
        <begin position="41"/>
        <end position="62"/>
    </location>
</feature>
<keyword evidence="8 12" id="KW-0406">Ion transport</keyword>
<name>A0AAV2BGZ0_9ARAC</name>
<comment type="similarity">
    <text evidence="2 12">Belongs to the amiloride-sensitive sodium channel (TC 1.A.6) family.</text>
</comment>
<keyword evidence="11 12" id="KW-0407">Ion channel</keyword>
<dbReference type="AlphaFoldDB" id="A0AAV2BGZ0"/>
<comment type="subcellular location">
    <subcellularLocation>
        <location evidence="1">Membrane</location>
        <topology evidence="1">Multi-pass membrane protein</topology>
    </subcellularLocation>
</comment>
<dbReference type="InterPro" id="IPR001873">
    <property type="entry name" value="ENaC"/>
</dbReference>
<evidence type="ECO:0000256" key="1">
    <source>
        <dbReference type="ARBA" id="ARBA00004141"/>
    </source>
</evidence>
<proteinExistence type="inferred from homology"/>
<sequence length="434" mass="48839">MVHRQCGEAASYHRLLSTYVNQTTTHGVRKITTSRHPARKVFWIIVFLTSLGGCCYHCSYLIGNFLSNPKVTITQEKDAEFVEFPALTVCNLNVIKKDYAHQYFEMATSKRFKGSKGKANVTTTTTKAPDTCYQSEAELVEKSAVDLSDTWLSLGVTKDNLSEFGHKAEDLIIQCTFNSKDCFGNNTTFHVKITNVTSPIFGLCHTLSLKKNNSDEAMTIKKGGTTQGFRLTLNIERSEYWDLISAEYGVRLLVHPQGTFPTMQRGGIIASPGRSVHIGVKRRLTRLLPGYEGSCTETFLESPIKKRLKSLNLDFDLENLKYTYEHCNTLCQNTLLFANCQCLDEQPTGGTMAKWKFCNPCNKTAAKCRGDVLRNFTDSGNDCDNVCKPSCQSVRYDISLSKADWPNLNHQQFVMNRSFDQWRNIPEALGLLDA</sequence>
<organism evidence="14 15">
    <name type="scientific">Larinioides sclopetarius</name>
    <dbReference type="NCBI Taxonomy" id="280406"/>
    <lineage>
        <taxon>Eukaryota</taxon>
        <taxon>Metazoa</taxon>
        <taxon>Ecdysozoa</taxon>
        <taxon>Arthropoda</taxon>
        <taxon>Chelicerata</taxon>
        <taxon>Arachnida</taxon>
        <taxon>Araneae</taxon>
        <taxon>Araneomorphae</taxon>
        <taxon>Entelegynae</taxon>
        <taxon>Araneoidea</taxon>
        <taxon>Araneidae</taxon>
        <taxon>Larinioides</taxon>
    </lineage>
</organism>
<evidence type="ECO:0000256" key="6">
    <source>
        <dbReference type="ARBA" id="ARBA00022989"/>
    </source>
</evidence>
<protein>
    <submittedName>
        <fullName evidence="14">Uncharacterized protein</fullName>
    </submittedName>
</protein>
<keyword evidence="9 13" id="KW-0472">Membrane</keyword>
<dbReference type="Proteomes" id="UP001497382">
    <property type="component" value="Unassembled WGS sequence"/>
</dbReference>
<accession>A0AAV2BGZ0</accession>
<keyword evidence="6 13" id="KW-1133">Transmembrane helix</keyword>
<evidence type="ECO:0000256" key="4">
    <source>
        <dbReference type="ARBA" id="ARBA00022461"/>
    </source>
</evidence>
<feature type="non-terminal residue" evidence="14">
    <location>
        <position position="434"/>
    </location>
</feature>
<keyword evidence="15" id="KW-1185">Reference proteome</keyword>
<evidence type="ECO:0000256" key="12">
    <source>
        <dbReference type="RuleBase" id="RU000679"/>
    </source>
</evidence>
<dbReference type="GO" id="GO:0015280">
    <property type="term" value="F:ligand-gated sodium channel activity"/>
    <property type="evidence" value="ECO:0007669"/>
    <property type="project" value="TreeGrafter"/>
</dbReference>
<evidence type="ECO:0000256" key="13">
    <source>
        <dbReference type="SAM" id="Phobius"/>
    </source>
</evidence>
<keyword evidence="4 12" id="KW-0894">Sodium channel</keyword>
<dbReference type="GO" id="GO:0005886">
    <property type="term" value="C:plasma membrane"/>
    <property type="evidence" value="ECO:0007669"/>
    <property type="project" value="TreeGrafter"/>
</dbReference>
<evidence type="ECO:0000313" key="14">
    <source>
        <dbReference type="EMBL" id="CAL1294914.1"/>
    </source>
</evidence>
<comment type="caution">
    <text evidence="14">The sequence shown here is derived from an EMBL/GenBank/DDBJ whole genome shotgun (WGS) entry which is preliminary data.</text>
</comment>
<dbReference type="Gene3D" id="2.60.470.10">
    <property type="entry name" value="Acid-sensing ion channels like domains"/>
    <property type="match status" value="1"/>
</dbReference>
<reference evidence="14 15" key="1">
    <citation type="submission" date="2024-04" db="EMBL/GenBank/DDBJ databases">
        <authorList>
            <person name="Rising A."/>
            <person name="Reimegard J."/>
            <person name="Sonavane S."/>
            <person name="Akerstrom W."/>
            <person name="Nylinder S."/>
            <person name="Hedman E."/>
            <person name="Kallberg Y."/>
        </authorList>
    </citation>
    <scope>NUCLEOTIDE SEQUENCE [LARGE SCALE GENOMIC DNA]</scope>
</reference>
<evidence type="ECO:0000256" key="5">
    <source>
        <dbReference type="ARBA" id="ARBA00022692"/>
    </source>
</evidence>
<gene>
    <name evidence="14" type="ORF">LARSCL_LOCUS18991</name>
</gene>
<evidence type="ECO:0000256" key="10">
    <source>
        <dbReference type="ARBA" id="ARBA00023201"/>
    </source>
</evidence>
<dbReference type="PANTHER" id="PTHR11690:SF248">
    <property type="entry name" value="PICKPOCKET 17, ISOFORM A"/>
    <property type="match status" value="1"/>
</dbReference>
<dbReference type="PANTHER" id="PTHR11690">
    <property type="entry name" value="AMILORIDE-SENSITIVE SODIUM CHANNEL-RELATED"/>
    <property type="match status" value="1"/>
</dbReference>
<evidence type="ECO:0000256" key="7">
    <source>
        <dbReference type="ARBA" id="ARBA00023053"/>
    </source>
</evidence>
<keyword evidence="10 12" id="KW-0739">Sodium transport</keyword>
<dbReference type="Pfam" id="PF00858">
    <property type="entry name" value="ASC"/>
    <property type="match status" value="1"/>
</dbReference>
<dbReference type="PRINTS" id="PR01078">
    <property type="entry name" value="AMINACHANNEL"/>
</dbReference>
<evidence type="ECO:0000256" key="3">
    <source>
        <dbReference type="ARBA" id="ARBA00022448"/>
    </source>
</evidence>
<evidence type="ECO:0000256" key="8">
    <source>
        <dbReference type="ARBA" id="ARBA00023065"/>
    </source>
</evidence>
<evidence type="ECO:0000256" key="11">
    <source>
        <dbReference type="ARBA" id="ARBA00023303"/>
    </source>
</evidence>
<dbReference type="EMBL" id="CAXIEN010000356">
    <property type="protein sequence ID" value="CAL1294914.1"/>
    <property type="molecule type" value="Genomic_DNA"/>
</dbReference>
<evidence type="ECO:0000256" key="9">
    <source>
        <dbReference type="ARBA" id="ARBA00023136"/>
    </source>
</evidence>